<protein>
    <submittedName>
        <fullName evidence="2">Uncharacterized protein</fullName>
    </submittedName>
</protein>
<evidence type="ECO:0000313" key="2">
    <source>
        <dbReference type="EMBL" id="ADL50683.1"/>
    </source>
</evidence>
<feature type="chain" id="PRO_5003128457" evidence="1">
    <location>
        <begin position="24"/>
        <end position="106"/>
    </location>
</feature>
<sequence>MQIKRFFIVFIISIFMFGQISQAQQSPVSTTLKEGIYNISSEHLGYYRNIKLVTPDKPVTITLLDANGAQILFVKLSNEKENLRIGPIKGPETLVITGSGEISLIH</sequence>
<reference evidence="2 3" key="1">
    <citation type="submission" date="2010-08" db="EMBL/GenBank/DDBJ databases">
        <title>Complete sequence of Clostridium cellulovorans 743B.</title>
        <authorList>
            <consortium name="US DOE Joint Genome Institute"/>
            <person name="Lucas S."/>
            <person name="Copeland A."/>
            <person name="Lapidus A."/>
            <person name="Cheng J.-F."/>
            <person name="Bruce D."/>
            <person name="Goodwin L."/>
            <person name="Pitluck S."/>
            <person name="Chertkov O."/>
            <person name="Detter J.C."/>
            <person name="Han C."/>
            <person name="Tapia R."/>
            <person name="Land M."/>
            <person name="Hauser L."/>
            <person name="Chang Y.-J."/>
            <person name="Jeffries C."/>
            <person name="Kyrpides N."/>
            <person name="Ivanova N."/>
            <person name="Mikhailova N."/>
            <person name="Hemme C.L."/>
            <person name="Woyke T."/>
        </authorList>
    </citation>
    <scope>NUCLEOTIDE SEQUENCE [LARGE SCALE GENOMIC DNA]</scope>
    <source>
        <strain evidence="3">ATCC 35296 / DSM 3052 / OCM 3 / 743B</strain>
    </source>
</reference>
<feature type="signal peptide" evidence="1">
    <location>
        <begin position="1"/>
        <end position="23"/>
    </location>
</feature>
<organism evidence="2 3">
    <name type="scientific">Clostridium cellulovorans (strain ATCC 35296 / DSM 3052 / OCM 3 / 743B)</name>
    <dbReference type="NCBI Taxonomy" id="573061"/>
    <lineage>
        <taxon>Bacteria</taxon>
        <taxon>Bacillati</taxon>
        <taxon>Bacillota</taxon>
        <taxon>Clostridia</taxon>
        <taxon>Eubacteriales</taxon>
        <taxon>Clostridiaceae</taxon>
        <taxon>Clostridium</taxon>
    </lineage>
</organism>
<dbReference type="KEGG" id="ccb:Clocel_0913"/>
<dbReference type="EMBL" id="CP002160">
    <property type="protein sequence ID" value="ADL50683.1"/>
    <property type="molecule type" value="Genomic_DNA"/>
</dbReference>
<dbReference type="OrthoDB" id="1911954at2"/>
<dbReference type="RefSeq" id="WP_010076475.1">
    <property type="nucleotide sequence ID" value="NC_014393.1"/>
</dbReference>
<dbReference type="Proteomes" id="UP000002730">
    <property type="component" value="Chromosome"/>
</dbReference>
<evidence type="ECO:0000256" key="1">
    <source>
        <dbReference type="SAM" id="SignalP"/>
    </source>
</evidence>
<gene>
    <name evidence="2" type="ordered locus">Clocel_0913</name>
</gene>
<keyword evidence="1" id="KW-0732">Signal</keyword>
<accession>D9ST67</accession>
<dbReference type="HOGENOM" id="CLU_174619_0_0_9"/>
<name>D9ST67_CLOC7</name>
<keyword evidence="3" id="KW-1185">Reference proteome</keyword>
<dbReference type="AlphaFoldDB" id="D9ST67"/>
<evidence type="ECO:0000313" key="3">
    <source>
        <dbReference type="Proteomes" id="UP000002730"/>
    </source>
</evidence>
<proteinExistence type="predicted"/>
<dbReference type="eggNOG" id="ENOG5030EWG">
    <property type="taxonomic scope" value="Bacteria"/>
</dbReference>